<dbReference type="EC" id="1.1.1.47" evidence="3"/>
<organism evidence="3 4">
    <name type="scientific">Alicyclobacillus fastidiosus</name>
    <dbReference type="NCBI Taxonomy" id="392011"/>
    <lineage>
        <taxon>Bacteria</taxon>
        <taxon>Bacillati</taxon>
        <taxon>Bacillota</taxon>
        <taxon>Bacilli</taxon>
        <taxon>Bacillales</taxon>
        <taxon>Alicyclobacillaceae</taxon>
        <taxon>Alicyclobacillus</taxon>
    </lineage>
</organism>
<evidence type="ECO:0000256" key="1">
    <source>
        <dbReference type="ARBA" id="ARBA00006484"/>
    </source>
</evidence>
<dbReference type="NCBIfam" id="NF005559">
    <property type="entry name" value="PRK07231.1"/>
    <property type="match status" value="1"/>
</dbReference>
<dbReference type="InterPro" id="IPR020904">
    <property type="entry name" value="Sc_DH/Rdtase_CS"/>
</dbReference>
<evidence type="ECO:0000313" key="4">
    <source>
        <dbReference type="Proteomes" id="UP001164761"/>
    </source>
</evidence>
<name>A0ABY6ZK20_9BACL</name>
<comment type="similarity">
    <text evidence="1">Belongs to the short-chain dehydrogenases/reductases (SDR) family.</text>
</comment>
<accession>A0ABY6ZK20</accession>
<proteinExistence type="inferred from homology"/>
<dbReference type="Pfam" id="PF13561">
    <property type="entry name" value="adh_short_C2"/>
    <property type="match status" value="1"/>
</dbReference>
<dbReference type="RefSeq" id="WP_268006403.1">
    <property type="nucleotide sequence ID" value="NZ_BSUT01000001.1"/>
</dbReference>
<dbReference type="PANTHER" id="PTHR42760">
    <property type="entry name" value="SHORT-CHAIN DEHYDROGENASES/REDUCTASES FAMILY MEMBER"/>
    <property type="match status" value="1"/>
</dbReference>
<reference evidence="3" key="1">
    <citation type="submission" date="2022-08" db="EMBL/GenBank/DDBJ databases">
        <title>Alicyclobacillus fastidiosus DSM 17978, complete genome.</title>
        <authorList>
            <person name="Wang Q."/>
            <person name="Cai R."/>
            <person name="Wang Z."/>
        </authorList>
    </citation>
    <scope>NUCLEOTIDE SEQUENCE</scope>
    <source>
        <strain evidence="3">DSM 17978</strain>
    </source>
</reference>
<dbReference type="PROSITE" id="PS00061">
    <property type="entry name" value="ADH_SHORT"/>
    <property type="match status" value="1"/>
</dbReference>
<gene>
    <name evidence="3" type="ORF">NZD89_03310</name>
</gene>
<dbReference type="SUPFAM" id="SSF51735">
    <property type="entry name" value="NAD(P)-binding Rossmann-fold domains"/>
    <property type="match status" value="1"/>
</dbReference>
<evidence type="ECO:0000313" key="3">
    <source>
        <dbReference type="EMBL" id="WAH42531.1"/>
    </source>
</evidence>
<dbReference type="GO" id="GO:0047936">
    <property type="term" value="F:glucose 1-dehydrogenase [NAD(P)+] activity"/>
    <property type="evidence" value="ECO:0007669"/>
    <property type="project" value="UniProtKB-EC"/>
</dbReference>
<keyword evidence="2 3" id="KW-0560">Oxidoreductase</keyword>
<dbReference type="Gene3D" id="3.40.50.720">
    <property type="entry name" value="NAD(P)-binding Rossmann-like Domain"/>
    <property type="match status" value="1"/>
</dbReference>
<keyword evidence="4" id="KW-1185">Reference proteome</keyword>
<dbReference type="PANTHER" id="PTHR42760:SF115">
    <property type="entry name" value="3-OXOACYL-[ACYL-CARRIER-PROTEIN] REDUCTASE FABG"/>
    <property type="match status" value="1"/>
</dbReference>
<dbReference type="EMBL" id="CP104067">
    <property type="protein sequence ID" value="WAH42531.1"/>
    <property type="molecule type" value="Genomic_DNA"/>
</dbReference>
<dbReference type="PRINTS" id="PR00080">
    <property type="entry name" value="SDRFAMILY"/>
</dbReference>
<dbReference type="InterPro" id="IPR036291">
    <property type="entry name" value="NAD(P)-bd_dom_sf"/>
</dbReference>
<dbReference type="InterPro" id="IPR002347">
    <property type="entry name" value="SDR_fam"/>
</dbReference>
<dbReference type="PRINTS" id="PR00081">
    <property type="entry name" value="GDHRDH"/>
</dbReference>
<evidence type="ECO:0000256" key="2">
    <source>
        <dbReference type="ARBA" id="ARBA00023002"/>
    </source>
</evidence>
<dbReference type="Proteomes" id="UP001164761">
    <property type="component" value="Chromosome"/>
</dbReference>
<sequence>MRLKNKVALVTGGGRGIGAAIARRMAVEGADVCIVSRTESELAKQADWVLANTSAKVLTVTADVSRPEDVEHSVEEAISRFGKIDILVNCAGISLAYASTDLPFDKWKNCLNINLDGTFLYCQQVGRHMINRGEGGKIINITSIVSHAAIPERAAYAASKGGVKQLTQNLALEWAPYNIQVNSISPGFILTEIVRDYVKRGIHNTEKMVARIPAGRMGEVDDIAGPAVFLASTDADYVTGTTLIVDGGFLTNGYV</sequence>
<protein>
    <submittedName>
        <fullName evidence="3">Glucose 1-dehydrogenase</fullName>
        <ecNumber evidence="3">1.1.1.47</ecNumber>
    </submittedName>
</protein>